<dbReference type="NCBIfam" id="NF008750">
    <property type="entry name" value="PRK11784.1-2"/>
    <property type="match status" value="1"/>
</dbReference>
<dbReference type="InterPro" id="IPR027417">
    <property type="entry name" value="P-loop_NTPase"/>
</dbReference>
<dbReference type="InterPro" id="IPR017582">
    <property type="entry name" value="SelU"/>
</dbReference>
<sequence length="349" mass="38953">MHSIISVEEAVAIDSPVFIDVRSPAEYETGHIPGAVNIPLFSDDERVQVGTTYRQVGVEEAKLQGLVLASAKLPDIVGRVQQLRESGRKVVVYCWRGGMRSKAVVTVLELMGILSSQLSGGYKAYRQFVLNRLRTFEVKPIIIVLCGSTGTGKTLILNQLANANIPVINLEQLANHRGSVFGQIGLGRPATAQIFDTNLLLALDQLNTQPYIVVECESKRIGNVYLPDCLFDAMRRGKKILVSADIEVRVDRLIKEYIHLYKDKDNDEAIVAGLESLRRRLGNKKTEYLLADFRAGKVRDVVKVLLVDYYDLMYGYGQSDTAIYDVEVNADDIEQATEVIIQYLQQFGR</sequence>
<dbReference type="InterPro" id="IPR001763">
    <property type="entry name" value="Rhodanese-like_dom"/>
</dbReference>
<dbReference type="Pfam" id="PF00581">
    <property type="entry name" value="Rhodanese"/>
    <property type="match status" value="1"/>
</dbReference>
<dbReference type="AlphaFoldDB" id="A0A212LSC4"/>
<protein>
    <submittedName>
        <fullName evidence="3">Sulfurtransferase</fullName>
    </submittedName>
</protein>
<dbReference type="PROSITE" id="PS00380">
    <property type="entry name" value="RHODANESE_1"/>
    <property type="match status" value="1"/>
</dbReference>
<keyword evidence="1" id="KW-0711">Selenium</keyword>
<gene>
    <name evidence="3" type="primary">selU</name>
    <name evidence="3" type="ORF">KL86SPO_30569</name>
</gene>
<dbReference type="InterPro" id="IPR001307">
    <property type="entry name" value="Thiosulphate_STrfase_CS"/>
</dbReference>
<dbReference type="Gene3D" id="3.40.250.10">
    <property type="entry name" value="Rhodanese-like domain"/>
    <property type="match status" value="1"/>
</dbReference>
<dbReference type="Gene3D" id="3.40.50.300">
    <property type="entry name" value="P-loop containing nucleotide triphosphate hydrolases"/>
    <property type="match status" value="1"/>
</dbReference>
<dbReference type="GO" id="GO:0002098">
    <property type="term" value="P:tRNA wobble uridine modification"/>
    <property type="evidence" value="ECO:0007669"/>
    <property type="project" value="InterPro"/>
</dbReference>
<name>A0A212LSC4_9FIRM</name>
<dbReference type="RefSeq" id="WP_075755187.1">
    <property type="nucleotide sequence ID" value="NZ_LT608335.1"/>
</dbReference>
<dbReference type="NCBIfam" id="TIGR03167">
    <property type="entry name" value="tRNA_sel_U_synt"/>
    <property type="match status" value="1"/>
</dbReference>
<keyword evidence="3" id="KW-0808">Transferase</keyword>
<reference evidence="3" key="1">
    <citation type="submission" date="2016-08" db="EMBL/GenBank/DDBJ databases">
        <authorList>
            <person name="Seilhamer J.J."/>
        </authorList>
    </citation>
    <scope>NUCLEOTIDE SEQUENCE</scope>
    <source>
        <strain evidence="3">86</strain>
    </source>
</reference>
<dbReference type="SMART" id="SM00450">
    <property type="entry name" value="RHOD"/>
    <property type="match status" value="1"/>
</dbReference>
<dbReference type="PANTHER" id="PTHR30401">
    <property type="entry name" value="TRNA 2-SELENOURIDINE SYNTHASE"/>
    <property type="match status" value="1"/>
</dbReference>
<accession>A0A212LSC4</accession>
<dbReference type="SUPFAM" id="SSF52821">
    <property type="entry name" value="Rhodanese/Cell cycle control phosphatase"/>
    <property type="match status" value="1"/>
</dbReference>
<organism evidence="3">
    <name type="scientific">uncultured Sporomusa sp</name>
    <dbReference type="NCBI Taxonomy" id="307249"/>
    <lineage>
        <taxon>Bacteria</taxon>
        <taxon>Bacillati</taxon>
        <taxon>Bacillota</taxon>
        <taxon>Negativicutes</taxon>
        <taxon>Selenomonadales</taxon>
        <taxon>Sporomusaceae</taxon>
        <taxon>Sporomusa</taxon>
        <taxon>environmental samples</taxon>
    </lineage>
</organism>
<dbReference type="PROSITE" id="PS50206">
    <property type="entry name" value="RHODANESE_3"/>
    <property type="match status" value="1"/>
</dbReference>
<dbReference type="NCBIfam" id="NF008752">
    <property type="entry name" value="PRK11784.1-4"/>
    <property type="match status" value="1"/>
</dbReference>
<dbReference type="Pfam" id="PF26341">
    <property type="entry name" value="AAA_SelU"/>
    <property type="match status" value="1"/>
</dbReference>
<proteinExistence type="predicted"/>
<dbReference type="GO" id="GO:0043828">
    <property type="term" value="F:tRNA 2-selenouridine synthase activity"/>
    <property type="evidence" value="ECO:0007669"/>
    <property type="project" value="InterPro"/>
</dbReference>
<feature type="domain" description="Rhodanese" evidence="2">
    <location>
        <begin position="12"/>
        <end position="134"/>
    </location>
</feature>
<evidence type="ECO:0000256" key="1">
    <source>
        <dbReference type="ARBA" id="ARBA00023266"/>
    </source>
</evidence>
<dbReference type="PANTHER" id="PTHR30401:SF0">
    <property type="entry name" value="TRNA 2-SELENOURIDINE SYNTHASE"/>
    <property type="match status" value="1"/>
</dbReference>
<evidence type="ECO:0000259" key="2">
    <source>
        <dbReference type="PROSITE" id="PS50206"/>
    </source>
</evidence>
<dbReference type="EMBL" id="FMJE01000003">
    <property type="protein sequence ID" value="SCM80391.1"/>
    <property type="molecule type" value="Genomic_DNA"/>
</dbReference>
<evidence type="ECO:0000313" key="3">
    <source>
        <dbReference type="EMBL" id="SCM80391.1"/>
    </source>
</evidence>
<dbReference type="InterPro" id="IPR058840">
    <property type="entry name" value="AAA_SelU"/>
</dbReference>
<dbReference type="InterPro" id="IPR036873">
    <property type="entry name" value="Rhodanese-like_dom_sf"/>
</dbReference>
<dbReference type="SUPFAM" id="SSF52540">
    <property type="entry name" value="P-loop containing nucleoside triphosphate hydrolases"/>
    <property type="match status" value="1"/>
</dbReference>
<dbReference type="GO" id="GO:0004792">
    <property type="term" value="F:thiosulfate-cyanide sulfurtransferase activity"/>
    <property type="evidence" value="ECO:0007669"/>
    <property type="project" value="InterPro"/>
</dbReference>